<dbReference type="OrthoDB" id="3224230at2"/>
<evidence type="ECO:0000256" key="1">
    <source>
        <dbReference type="ARBA" id="ARBA00000085"/>
    </source>
</evidence>
<dbReference type="InterPro" id="IPR003661">
    <property type="entry name" value="HisK_dim/P_dom"/>
</dbReference>
<dbReference type="GO" id="GO:0005886">
    <property type="term" value="C:plasma membrane"/>
    <property type="evidence" value="ECO:0007669"/>
    <property type="project" value="UniProtKB-SubCell"/>
</dbReference>
<evidence type="ECO:0000256" key="10">
    <source>
        <dbReference type="ARBA" id="ARBA00023136"/>
    </source>
</evidence>
<dbReference type="AlphaFoldDB" id="A0A5C4WKJ0"/>
<evidence type="ECO:0000256" key="6">
    <source>
        <dbReference type="ARBA" id="ARBA00022692"/>
    </source>
</evidence>
<protein>
    <recommendedName>
        <fullName evidence="3">histidine kinase</fullName>
        <ecNumber evidence="3">2.7.13.3</ecNumber>
    </recommendedName>
</protein>
<dbReference type="SUPFAM" id="SSF47384">
    <property type="entry name" value="Homodimeric domain of signal transducing histidine kinase"/>
    <property type="match status" value="1"/>
</dbReference>
<keyword evidence="5" id="KW-0808">Transferase</keyword>
<dbReference type="InterPro" id="IPR050428">
    <property type="entry name" value="TCS_sensor_his_kinase"/>
</dbReference>
<evidence type="ECO:0000256" key="5">
    <source>
        <dbReference type="ARBA" id="ARBA00022679"/>
    </source>
</evidence>
<dbReference type="SMART" id="SM00387">
    <property type="entry name" value="HATPase_c"/>
    <property type="match status" value="1"/>
</dbReference>
<keyword evidence="12" id="KW-1185">Reference proteome</keyword>
<evidence type="ECO:0000313" key="11">
    <source>
        <dbReference type="EMBL" id="KAB8194807.1"/>
    </source>
</evidence>
<organism evidence="11 12">
    <name type="scientific">Nonomuraea phyllanthi</name>
    <dbReference type="NCBI Taxonomy" id="2219224"/>
    <lineage>
        <taxon>Bacteria</taxon>
        <taxon>Bacillati</taxon>
        <taxon>Actinomycetota</taxon>
        <taxon>Actinomycetes</taxon>
        <taxon>Streptosporangiales</taxon>
        <taxon>Streptosporangiaceae</taxon>
        <taxon>Nonomuraea</taxon>
    </lineage>
</organism>
<name>A0A5C4WKJ0_9ACTN</name>
<dbReference type="InterPro" id="IPR036890">
    <property type="entry name" value="HATPase_C_sf"/>
</dbReference>
<keyword evidence="10" id="KW-0472">Membrane</keyword>
<proteinExistence type="predicted"/>
<evidence type="ECO:0000256" key="8">
    <source>
        <dbReference type="ARBA" id="ARBA00022989"/>
    </source>
</evidence>
<comment type="catalytic activity">
    <reaction evidence="1">
        <text>ATP + protein L-histidine = ADP + protein N-phospho-L-histidine.</text>
        <dbReference type="EC" id="2.7.13.3"/>
    </reaction>
</comment>
<dbReference type="SUPFAM" id="SSF55874">
    <property type="entry name" value="ATPase domain of HSP90 chaperone/DNA topoisomerase II/histidine kinase"/>
    <property type="match status" value="1"/>
</dbReference>
<dbReference type="InterPro" id="IPR036097">
    <property type="entry name" value="HisK_dim/P_sf"/>
</dbReference>
<comment type="subcellular location">
    <subcellularLocation>
        <location evidence="2">Cell membrane</location>
    </subcellularLocation>
</comment>
<dbReference type="Proteomes" id="UP000312512">
    <property type="component" value="Unassembled WGS sequence"/>
</dbReference>
<evidence type="ECO:0000256" key="4">
    <source>
        <dbReference type="ARBA" id="ARBA00022553"/>
    </source>
</evidence>
<keyword evidence="6" id="KW-0812">Transmembrane</keyword>
<dbReference type="CDD" id="cd06225">
    <property type="entry name" value="HAMP"/>
    <property type="match status" value="1"/>
</dbReference>
<dbReference type="Gene3D" id="3.30.565.10">
    <property type="entry name" value="Histidine kinase-like ATPase, C-terminal domain"/>
    <property type="match status" value="1"/>
</dbReference>
<evidence type="ECO:0000256" key="3">
    <source>
        <dbReference type="ARBA" id="ARBA00012438"/>
    </source>
</evidence>
<dbReference type="SMART" id="SM00304">
    <property type="entry name" value="HAMP"/>
    <property type="match status" value="1"/>
</dbReference>
<dbReference type="PANTHER" id="PTHR45436">
    <property type="entry name" value="SENSOR HISTIDINE KINASE YKOH"/>
    <property type="match status" value="1"/>
</dbReference>
<keyword evidence="7" id="KW-0418">Kinase</keyword>
<dbReference type="PRINTS" id="PR00344">
    <property type="entry name" value="BCTRLSENSOR"/>
</dbReference>
<gene>
    <name evidence="11" type="ORF">FH608_016705</name>
</gene>
<keyword evidence="9" id="KW-0902">Two-component regulatory system</keyword>
<dbReference type="EMBL" id="VDLX02000005">
    <property type="protein sequence ID" value="KAB8194807.1"/>
    <property type="molecule type" value="Genomic_DNA"/>
</dbReference>
<dbReference type="GO" id="GO:0000155">
    <property type="term" value="F:phosphorelay sensor kinase activity"/>
    <property type="evidence" value="ECO:0007669"/>
    <property type="project" value="InterPro"/>
</dbReference>
<dbReference type="RefSeq" id="WP_139631399.1">
    <property type="nucleotide sequence ID" value="NZ_VDLX02000005.1"/>
</dbReference>
<dbReference type="InterPro" id="IPR004358">
    <property type="entry name" value="Sig_transdc_His_kin-like_C"/>
</dbReference>
<dbReference type="Gene3D" id="6.10.340.10">
    <property type="match status" value="1"/>
</dbReference>
<dbReference type="SMART" id="SM00388">
    <property type="entry name" value="HisKA"/>
    <property type="match status" value="1"/>
</dbReference>
<dbReference type="InterPro" id="IPR003594">
    <property type="entry name" value="HATPase_dom"/>
</dbReference>
<keyword evidence="8" id="KW-1133">Transmembrane helix</keyword>
<dbReference type="PROSITE" id="PS50109">
    <property type="entry name" value="HIS_KIN"/>
    <property type="match status" value="1"/>
</dbReference>
<dbReference type="PANTHER" id="PTHR45436:SF5">
    <property type="entry name" value="SENSOR HISTIDINE KINASE TRCS"/>
    <property type="match status" value="1"/>
</dbReference>
<dbReference type="InterPro" id="IPR005467">
    <property type="entry name" value="His_kinase_dom"/>
</dbReference>
<dbReference type="InterPro" id="IPR003660">
    <property type="entry name" value="HAMP_dom"/>
</dbReference>
<accession>A0A5C4WKJ0</accession>
<reference evidence="11 12" key="1">
    <citation type="submission" date="2019-10" db="EMBL/GenBank/DDBJ databases">
        <title>Nonomuraea sp. nov., isolated from Phyllanthus amarus.</title>
        <authorList>
            <person name="Klykleung N."/>
            <person name="Tanasupawat S."/>
        </authorList>
    </citation>
    <scope>NUCLEOTIDE SEQUENCE [LARGE SCALE GENOMIC DNA]</scope>
    <source>
        <strain evidence="11 12">PA1-10</strain>
    </source>
</reference>
<sequence length="375" mass="39937">MTTIRVRLTLIYSGLFLLTSIVLLVTVNLLLRQAVKRRVGQLSGGVAPPLDSLSGGRATPPRAGPGDQLSQLPGLVNNVIGYQWQVTVLTVGGLTLVSLAVGWLLAGRILRPIHRITATAQRLSLSTLHERIALAGPKDELKELADTFDAMLDRLERSVEGQRRFIANASHELRTPLAVQRAAIEIGLPEDVGEIRGTLLRHNRRAENLIDALLVLARAEHGLDSRSPVAVDQVVRRVLAEKDADGVTVTGRTEPLVVDGDPVLLNRLVTNLLDNAVRYNHRGGTVEVTLSHGVLTVRNTGPQVPDERLGDLFKPFRRLHTTSGQGAGLGLSIVAAIAKAHGADVRANPNPGGGLELAVVFAGSEDASPAGGTAE</sequence>
<comment type="caution">
    <text evidence="11">The sequence shown here is derived from an EMBL/GenBank/DDBJ whole genome shotgun (WGS) entry which is preliminary data.</text>
</comment>
<evidence type="ECO:0000256" key="2">
    <source>
        <dbReference type="ARBA" id="ARBA00004236"/>
    </source>
</evidence>
<dbReference type="Gene3D" id="1.10.287.130">
    <property type="match status" value="1"/>
</dbReference>
<keyword evidence="4" id="KW-0597">Phosphoprotein</keyword>
<evidence type="ECO:0000256" key="9">
    <source>
        <dbReference type="ARBA" id="ARBA00023012"/>
    </source>
</evidence>
<dbReference type="PROSITE" id="PS50885">
    <property type="entry name" value="HAMP"/>
    <property type="match status" value="1"/>
</dbReference>
<dbReference type="Pfam" id="PF02518">
    <property type="entry name" value="HATPase_c"/>
    <property type="match status" value="1"/>
</dbReference>
<dbReference type="CDD" id="cd00082">
    <property type="entry name" value="HisKA"/>
    <property type="match status" value="1"/>
</dbReference>
<evidence type="ECO:0000313" key="12">
    <source>
        <dbReference type="Proteomes" id="UP000312512"/>
    </source>
</evidence>
<evidence type="ECO:0000256" key="7">
    <source>
        <dbReference type="ARBA" id="ARBA00022777"/>
    </source>
</evidence>
<dbReference type="Pfam" id="PF00672">
    <property type="entry name" value="HAMP"/>
    <property type="match status" value="1"/>
</dbReference>
<dbReference type="Pfam" id="PF00512">
    <property type="entry name" value="HisKA"/>
    <property type="match status" value="1"/>
</dbReference>
<dbReference type="SUPFAM" id="SSF158472">
    <property type="entry name" value="HAMP domain-like"/>
    <property type="match status" value="1"/>
</dbReference>
<dbReference type="EC" id="2.7.13.3" evidence="3"/>